<keyword evidence="7" id="KW-1185">Reference proteome</keyword>
<dbReference type="AlphaFoldDB" id="A0A143PJE8"/>
<feature type="transmembrane region" description="Helical" evidence="4">
    <location>
        <begin position="378"/>
        <end position="402"/>
    </location>
</feature>
<feature type="transmembrane region" description="Helical" evidence="4">
    <location>
        <begin position="342"/>
        <end position="366"/>
    </location>
</feature>
<dbReference type="InterPro" id="IPR011701">
    <property type="entry name" value="MFS"/>
</dbReference>
<dbReference type="EMBL" id="CP015136">
    <property type="protein sequence ID" value="AMY08373.1"/>
    <property type="molecule type" value="Genomic_DNA"/>
</dbReference>
<dbReference type="SUPFAM" id="SSF103473">
    <property type="entry name" value="MFS general substrate transporter"/>
    <property type="match status" value="1"/>
</dbReference>
<feature type="transmembrane region" description="Helical" evidence="4">
    <location>
        <begin position="290"/>
        <end position="311"/>
    </location>
</feature>
<protein>
    <submittedName>
        <fullName evidence="6">Major Facilitator Superfamily protein</fullName>
    </submittedName>
</protein>
<evidence type="ECO:0000256" key="1">
    <source>
        <dbReference type="ARBA" id="ARBA00022692"/>
    </source>
</evidence>
<dbReference type="InterPro" id="IPR020846">
    <property type="entry name" value="MFS_dom"/>
</dbReference>
<feature type="transmembrane region" description="Helical" evidence="4">
    <location>
        <begin position="318"/>
        <end position="336"/>
    </location>
</feature>
<gene>
    <name evidence="6" type="ORF">LuPra_01573</name>
</gene>
<feature type="transmembrane region" description="Helical" evidence="4">
    <location>
        <begin position="257"/>
        <end position="278"/>
    </location>
</feature>
<dbReference type="STRING" id="1855912.LuPra_01573"/>
<evidence type="ECO:0000256" key="2">
    <source>
        <dbReference type="ARBA" id="ARBA00022989"/>
    </source>
</evidence>
<dbReference type="CDD" id="cd17370">
    <property type="entry name" value="MFS_MJ1317_like"/>
    <property type="match status" value="1"/>
</dbReference>
<dbReference type="OrthoDB" id="9803985at2"/>
<keyword evidence="2 4" id="KW-1133">Transmembrane helix</keyword>
<evidence type="ECO:0000259" key="5">
    <source>
        <dbReference type="PROSITE" id="PS50850"/>
    </source>
</evidence>
<dbReference type="PATRIC" id="fig|1813736.3.peg.1631"/>
<keyword evidence="3 4" id="KW-0472">Membrane</keyword>
<organism evidence="6 7">
    <name type="scientific">Luteitalea pratensis</name>
    <dbReference type="NCBI Taxonomy" id="1855912"/>
    <lineage>
        <taxon>Bacteria</taxon>
        <taxon>Pseudomonadati</taxon>
        <taxon>Acidobacteriota</taxon>
        <taxon>Vicinamibacteria</taxon>
        <taxon>Vicinamibacterales</taxon>
        <taxon>Vicinamibacteraceae</taxon>
        <taxon>Luteitalea</taxon>
    </lineage>
</organism>
<dbReference type="InterPro" id="IPR036259">
    <property type="entry name" value="MFS_trans_sf"/>
</dbReference>
<dbReference type="GO" id="GO:0022857">
    <property type="term" value="F:transmembrane transporter activity"/>
    <property type="evidence" value="ECO:0007669"/>
    <property type="project" value="InterPro"/>
</dbReference>
<reference evidence="6 7" key="1">
    <citation type="journal article" date="2016" name="Genome Announc.">
        <title>First Complete Genome Sequence of a Subdivision 6 Acidobacterium Strain.</title>
        <authorList>
            <person name="Huang S."/>
            <person name="Vieira S."/>
            <person name="Bunk B."/>
            <person name="Riedel T."/>
            <person name="Sproer C."/>
            <person name="Overmann J."/>
        </authorList>
    </citation>
    <scope>NUCLEOTIDE SEQUENCE [LARGE SCALE GENOMIC DNA]</scope>
    <source>
        <strain evidence="7">DSM 100886 HEG_-6_39</strain>
    </source>
</reference>
<evidence type="ECO:0000256" key="4">
    <source>
        <dbReference type="SAM" id="Phobius"/>
    </source>
</evidence>
<dbReference type="Proteomes" id="UP000076079">
    <property type="component" value="Chromosome"/>
</dbReference>
<evidence type="ECO:0000256" key="3">
    <source>
        <dbReference type="ARBA" id="ARBA00023136"/>
    </source>
</evidence>
<feature type="transmembrane region" description="Helical" evidence="4">
    <location>
        <begin position="180"/>
        <end position="200"/>
    </location>
</feature>
<feature type="transmembrane region" description="Helical" evidence="4">
    <location>
        <begin position="408"/>
        <end position="428"/>
    </location>
</feature>
<accession>A0A143PJE8</accession>
<feature type="domain" description="Major facilitator superfamily (MFS) profile" evidence="5">
    <location>
        <begin position="206"/>
        <end position="438"/>
    </location>
</feature>
<name>A0A143PJE8_LUTPR</name>
<evidence type="ECO:0000313" key="6">
    <source>
        <dbReference type="EMBL" id="AMY08373.1"/>
    </source>
</evidence>
<sequence>MGPCVRGTGADGSILHGLVVYRPETAIVVPWTSRQFWAGARRSVPLNVWLLGLTSLLTDVSSEMVVSVLPAYVVLGLHLSPLTYGALDGLYSGATILTRWMGGAVADMRGRYKGVALAGYGLSALCRAGLVLVGASPVAIAGVIAADRVGKGLRTAPRDALISLSAPAETLAHAFGVHRALDATGALLGPLVAVWLLRAIPGAYDVVFVTSFAIALVGVGVLATLVRNVRGAPGQGGLRPSLVASLALLGRGDVGRIVAASGMLGLVTASDGLIYVALQAGLQYPIHWLPLLYAGTSASFLLLSVPVGIIADRLGRTRVFILGHVALLLVYALLLAPRGGMALPLLAVALLGAYYAATDGVLMALASTVVPAVQRGSGLALVATATSLGRMGAAIGFGFVWTMWSRELAVGSFALALIGSLALAGRLLHALRPDGGSL</sequence>
<dbReference type="KEGG" id="abac:LuPra_01573"/>
<dbReference type="PANTHER" id="PTHR23518">
    <property type="entry name" value="C-METHYLTRANSFERASE"/>
    <property type="match status" value="1"/>
</dbReference>
<dbReference type="Gene3D" id="1.20.1250.20">
    <property type="entry name" value="MFS general substrate transporter like domains"/>
    <property type="match status" value="2"/>
</dbReference>
<reference evidence="7" key="2">
    <citation type="submission" date="2016-04" db="EMBL/GenBank/DDBJ databases">
        <title>First Complete Genome Sequence of a Subdivision 6 Acidobacterium.</title>
        <authorList>
            <person name="Huang S."/>
            <person name="Vieira S."/>
            <person name="Bunk B."/>
            <person name="Riedel T."/>
            <person name="Sproeer C."/>
            <person name="Overmann J."/>
        </authorList>
    </citation>
    <scope>NUCLEOTIDE SEQUENCE [LARGE SCALE GENOMIC DNA]</scope>
    <source>
        <strain evidence="7">DSM 100886 HEG_-6_39</strain>
    </source>
</reference>
<evidence type="ECO:0000313" key="7">
    <source>
        <dbReference type="Proteomes" id="UP000076079"/>
    </source>
</evidence>
<dbReference type="PANTHER" id="PTHR23518:SF2">
    <property type="entry name" value="MAJOR FACILITATOR SUPERFAMILY TRANSPORTER"/>
    <property type="match status" value="1"/>
</dbReference>
<proteinExistence type="predicted"/>
<dbReference type="PROSITE" id="PS50850">
    <property type="entry name" value="MFS"/>
    <property type="match status" value="1"/>
</dbReference>
<feature type="transmembrane region" description="Helical" evidence="4">
    <location>
        <begin position="206"/>
        <end position="226"/>
    </location>
</feature>
<dbReference type="Pfam" id="PF07690">
    <property type="entry name" value="MFS_1"/>
    <property type="match status" value="1"/>
</dbReference>
<keyword evidence="1 4" id="KW-0812">Transmembrane</keyword>